<name>A0A7Z7Q049_9FLAO</name>
<dbReference type="RefSeq" id="WP_115172617.1">
    <property type="nucleotide sequence ID" value="NZ_UFYD01000001.1"/>
</dbReference>
<dbReference type="AlphaFoldDB" id="A0A7Z7Q049"/>
<organism evidence="2 3">
    <name type="scientific">Elizabethkingia anophelis</name>
    <dbReference type="NCBI Taxonomy" id="1117645"/>
    <lineage>
        <taxon>Bacteria</taxon>
        <taxon>Pseudomonadati</taxon>
        <taxon>Bacteroidota</taxon>
        <taxon>Flavobacteriia</taxon>
        <taxon>Flavobacteriales</taxon>
        <taxon>Weeksellaceae</taxon>
        <taxon>Elizabethkingia</taxon>
    </lineage>
</organism>
<dbReference type="GO" id="GO:0016301">
    <property type="term" value="F:kinase activity"/>
    <property type="evidence" value="ECO:0007669"/>
    <property type="project" value="UniProtKB-KW"/>
</dbReference>
<dbReference type="Proteomes" id="UP000254876">
    <property type="component" value="Unassembled WGS sequence"/>
</dbReference>
<dbReference type="EMBL" id="UFYD01000001">
    <property type="protein sequence ID" value="STD11704.1"/>
    <property type="molecule type" value="Genomic_DNA"/>
</dbReference>
<dbReference type="Pfam" id="PF00781">
    <property type="entry name" value="DAGK_cat"/>
    <property type="match status" value="1"/>
</dbReference>
<gene>
    <name evidence="2" type="ORF">NCTC10588_03463</name>
</gene>
<protein>
    <submittedName>
        <fullName evidence="2">Putative lipid kinase</fullName>
    </submittedName>
</protein>
<keyword evidence="2" id="KW-0808">Transferase</keyword>
<keyword evidence="2" id="KW-0418">Kinase</keyword>
<accession>A0A7Z7Q049</accession>
<dbReference type="SUPFAM" id="SSF111331">
    <property type="entry name" value="NAD kinase/diacylglycerol kinase-like"/>
    <property type="match status" value="1"/>
</dbReference>
<evidence type="ECO:0000259" key="1">
    <source>
        <dbReference type="PROSITE" id="PS50146"/>
    </source>
</evidence>
<dbReference type="InterPro" id="IPR017438">
    <property type="entry name" value="ATP-NAD_kinase_N"/>
</dbReference>
<dbReference type="InterPro" id="IPR001206">
    <property type="entry name" value="Diacylglycerol_kinase_cat_dom"/>
</dbReference>
<comment type="caution">
    <text evidence="2">The sequence shown here is derived from an EMBL/GenBank/DDBJ whole genome shotgun (WGS) entry which is preliminary data.</text>
</comment>
<evidence type="ECO:0000313" key="2">
    <source>
        <dbReference type="EMBL" id="STD11704.1"/>
    </source>
</evidence>
<reference evidence="2 3" key="1">
    <citation type="submission" date="2018-06" db="EMBL/GenBank/DDBJ databases">
        <authorList>
            <consortium name="Pathogen Informatics"/>
            <person name="Doyle S."/>
        </authorList>
    </citation>
    <scope>NUCLEOTIDE SEQUENCE [LARGE SCALE GENOMIC DNA]</scope>
    <source>
        <strain evidence="2 3">NCTC10588</strain>
    </source>
</reference>
<dbReference type="InterPro" id="IPR016064">
    <property type="entry name" value="NAD/diacylglycerol_kinase_sf"/>
</dbReference>
<dbReference type="Gene3D" id="3.40.50.10330">
    <property type="entry name" value="Probable inorganic polyphosphate/atp-NAD kinase, domain 1"/>
    <property type="match status" value="1"/>
</dbReference>
<sequence length="52" mass="5652">MVVGLVLDSRLPIGIVPVVSANGLATEIRIPRDINEALNVVFEENHEIEIDA</sequence>
<dbReference type="PROSITE" id="PS50146">
    <property type="entry name" value="DAGK"/>
    <property type="match status" value="1"/>
</dbReference>
<feature type="domain" description="DAGKc" evidence="1">
    <location>
        <begin position="1"/>
        <end position="52"/>
    </location>
</feature>
<evidence type="ECO:0000313" key="3">
    <source>
        <dbReference type="Proteomes" id="UP000254876"/>
    </source>
</evidence>
<proteinExistence type="predicted"/>